<protein>
    <recommendedName>
        <fullName evidence="2">LITAF domain-containing protein</fullName>
    </recommendedName>
</protein>
<reference evidence="3 4" key="1">
    <citation type="submission" date="2020-08" db="EMBL/GenBank/DDBJ databases">
        <authorList>
            <person name="Koutsovoulos G."/>
            <person name="Danchin GJ E."/>
        </authorList>
    </citation>
    <scope>NUCLEOTIDE SEQUENCE [LARGE SCALE GENOMIC DNA]</scope>
</reference>
<proteinExistence type="predicted"/>
<accession>A0A6V7XQ09</accession>
<keyword evidence="1" id="KW-0812">Transmembrane</keyword>
<dbReference type="Proteomes" id="UP000580250">
    <property type="component" value="Unassembled WGS sequence"/>
</dbReference>
<evidence type="ECO:0000313" key="3">
    <source>
        <dbReference type="EMBL" id="CAD2201365.1"/>
    </source>
</evidence>
<keyword evidence="1" id="KW-1133">Transmembrane helix</keyword>
<evidence type="ECO:0000259" key="2">
    <source>
        <dbReference type="PROSITE" id="PS51837"/>
    </source>
</evidence>
<name>A0A6V7XQ09_MELEN</name>
<organism evidence="3 4">
    <name type="scientific">Meloidogyne enterolobii</name>
    <name type="common">Root-knot nematode worm</name>
    <name type="synonym">Meloidogyne mayaguensis</name>
    <dbReference type="NCBI Taxonomy" id="390850"/>
    <lineage>
        <taxon>Eukaryota</taxon>
        <taxon>Metazoa</taxon>
        <taxon>Ecdysozoa</taxon>
        <taxon>Nematoda</taxon>
        <taxon>Chromadorea</taxon>
        <taxon>Rhabditida</taxon>
        <taxon>Tylenchina</taxon>
        <taxon>Tylenchomorpha</taxon>
        <taxon>Tylenchoidea</taxon>
        <taxon>Meloidogynidae</taxon>
        <taxon>Meloidogyninae</taxon>
        <taxon>Meloidogyne</taxon>
    </lineage>
</organism>
<comment type="caution">
    <text evidence="3">The sequence shown here is derived from an EMBL/GenBank/DDBJ whole genome shotgun (WGS) entry which is preliminary data.</text>
</comment>
<keyword evidence="1" id="KW-0472">Membrane</keyword>
<feature type="domain" description="LITAF" evidence="2">
    <location>
        <begin position="1"/>
        <end position="68"/>
    </location>
</feature>
<evidence type="ECO:0000256" key="1">
    <source>
        <dbReference type="SAM" id="Phobius"/>
    </source>
</evidence>
<sequence>MDCPHCSSHIVTHTVKTPRMLPLIIMGVCFLIGCFAICCMPFCIDSCLDVEFQNKIFWTYQHFSNFMQKF</sequence>
<feature type="transmembrane region" description="Helical" evidence="1">
    <location>
        <begin position="20"/>
        <end position="44"/>
    </location>
</feature>
<gene>
    <name evidence="3" type="ORF">MENT_LOCUS54905</name>
</gene>
<evidence type="ECO:0000313" key="4">
    <source>
        <dbReference type="Proteomes" id="UP000580250"/>
    </source>
</evidence>
<dbReference type="EMBL" id="CAJEWN010001998">
    <property type="protein sequence ID" value="CAD2201365.1"/>
    <property type="molecule type" value="Genomic_DNA"/>
</dbReference>
<dbReference type="PROSITE" id="PS51837">
    <property type="entry name" value="LITAF"/>
    <property type="match status" value="1"/>
</dbReference>
<dbReference type="InterPro" id="IPR006629">
    <property type="entry name" value="LITAF"/>
</dbReference>
<dbReference type="OrthoDB" id="4713066at2759"/>
<dbReference type="Pfam" id="PF10601">
    <property type="entry name" value="zf-LITAF-like"/>
    <property type="match status" value="1"/>
</dbReference>
<dbReference type="AlphaFoldDB" id="A0A6V7XQ09"/>